<evidence type="ECO:0000256" key="6">
    <source>
        <dbReference type="ARBA" id="ARBA00022989"/>
    </source>
</evidence>
<comment type="subunit">
    <text evidence="8">Component of the oligosaccharyltransferase (OST) complex.</text>
</comment>
<evidence type="ECO:0000256" key="5">
    <source>
        <dbReference type="ARBA" id="ARBA00022824"/>
    </source>
</evidence>
<evidence type="ECO:0000256" key="7">
    <source>
        <dbReference type="ARBA" id="ARBA00023136"/>
    </source>
</evidence>
<dbReference type="Pfam" id="PF23358">
    <property type="entry name" value="OST48_MD"/>
    <property type="match status" value="1"/>
</dbReference>
<keyword evidence="6 8" id="KW-1133">Transmembrane helix</keyword>
<organism evidence="12 13">
    <name type="scientific">Mycoemilia scoparia</name>
    <dbReference type="NCBI Taxonomy" id="417184"/>
    <lineage>
        <taxon>Eukaryota</taxon>
        <taxon>Fungi</taxon>
        <taxon>Fungi incertae sedis</taxon>
        <taxon>Zoopagomycota</taxon>
        <taxon>Kickxellomycotina</taxon>
        <taxon>Kickxellomycetes</taxon>
        <taxon>Kickxellales</taxon>
        <taxon>Kickxellaceae</taxon>
        <taxon>Mycoemilia</taxon>
    </lineage>
</organism>
<gene>
    <name evidence="12" type="primary">WBP1</name>
    <name evidence="12" type="ORF">H4219_005192</name>
</gene>
<reference evidence="12" key="1">
    <citation type="submission" date="2022-07" db="EMBL/GenBank/DDBJ databases">
        <title>Phylogenomic reconstructions and comparative analyses of Kickxellomycotina fungi.</title>
        <authorList>
            <person name="Reynolds N.K."/>
            <person name="Stajich J.E."/>
            <person name="Barry K."/>
            <person name="Grigoriev I.V."/>
            <person name="Crous P."/>
            <person name="Smith M.E."/>
        </authorList>
    </citation>
    <scope>NUCLEOTIDE SEQUENCE</scope>
    <source>
        <strain evidence="12">NBRC 100468</strain>
    </source>
</reference>
<dbReference type="OrthoDB" id="29105at2759"/>
<sequence>MKSINKRFEITTKSATDKSVNLFDYETTRLYDHAILLAPDKSKSFVGNRLSAKDFIEFVNDGGNLVIGASSLASSTSGLGGVYRDLAKQFGVEFEPNGSKVVDHVYNSHRSEGAQKNSKKNKRSASLGEGVLTWPNVLEYPTVLAKTSSSSSESINNRARNWTALPVIYEDGIGHTVDPKRELLMPLLRGNPSTYSYTTTPNEKTKGKPAGKPNDLIVAGRQLVLVSAHQARNNARTVILGSTAMLSDKLVGPNNNPTQSNGNAEFIGEILKWVFQEKSVLKFDGPAFHSKQSDLEEGHQPDHYTEGDHIKYSINISQYVDDQWLPFDIEKDSKLDNDKLQFEAIMLDPYLRVNLERSDKQTTTTATTYSADIRLPDKIGVFTFLSQYHRPGYSFIEDRQIVPIHPFRHDEHDRFLSAAYPYYASALSSALSFIALSAMFLWYKEKNSTAGTVTAGGKLESEKKDDIDDEVVDKVEATSTATKFNNTPASSTTTKSKSKSKSKKKK</sequence>
<evidence type="ECO:0000256" key="3">
    <source>
        <dbReference type="ARBA" id="ARBA00008743"/>
    </source>
</evidence>
<accession>A0A9W7ZQ12</accession>
<dbReference type="PANTHER" id="PTHR10830:SF0">
    <property type="entry name" value="DOLICHYL-DIPHOSPHOOLIGOSACCHARIDE--PROTEIN GLYCOSYLTRANSFERASE 48 KDA SUBUNIT"/>
    <property type="match status" value="1"/>
</dbReference>
<dbReference type="GO" id="GO:0016740">
    <property type="term" value="F:transferase activity"/>
    <property type="evidence" value="ECO:0007669"/>
    <property type="project" value="UniProtKB-KW"/>
</dbReference>
<evidence type="ECO:0000313" key="12">
    <source>
        <dbReference type="EMBL" id="KAJ1913491.1"/>
    </source>
</evidence>
<evidence type="ECO:0000259" key="10">
    <source>
        <dbReference type="Pfam" id="PF03345"/>
    </source>
</evidence>
<evidence type="ECO:0000259" key="11">
    <source>
        <dbReference type="Pfam" id="PF23358"/>
    </source>
</evidence>
<dbReference type="AlphaFoldDB" id="A0A9W7ZQ12"/>
<feature type="compositionally biased region" description="Polar residues" evidence="9">
    <location>
        <begin position="478"/>
        <end position="489"/>
    </location>
</feature>
<keyword evidence="12" id="KW-0808">Transferase</keyword>
<feature type="region of interest" description="Disordered" evidence="9">
    <location>
        <begin position="478"/>
        <end position="506"/>
    </location>
</feature>
<protein>
    <recommendedName>
        <fullName evidence="8">Dolichyl-diphosphooligosaccharide--protein glycosyltransferase subunit WBP1</fullName>
        <shortName evidence="8">Oligosaccharyl transferase subunit WBP1</shortName>
    </recommendedName>
</protein>
<dbReference type="Proteomes" id="UP001150538">
    <property type="component" value="Unassembled WGS sequence"/>
</dbReference>
<evidence type="ECO:0000256" key="9">
    <source>
        <dbReference type="SAM" id="MobiDB-lite"/>
    </source>
</evidence>
<keyword evidence="4 8" id="KW-0812">Transmembrane</keyword>
<comment type="pathway">
    <text evidence="2 8">Protein modification; protein glycosylation.</text>
</comment>
<evidence type="ECO:0000256" key="1">
    <source>
        <dbReference type="ARBA" id="ARBA00004479"/>
    </source>
</evidence>
<dbReference type="GO" id="GO:0008250">
    <property type="term" value="C:oligosaccharyltransferase complex"/>
    <property type="evidence" value="ECO:0007669"/>
    <property type="project" value="TreeGrafter"/>
</dbReference>
<keyword evidence="5 8" id="KW-0256">Endoplasmic reticulum</keyword>
<keyword evidence="7 8" id="KW-0472">Membrane</keyword>
<feature type="compositionally biased region" description="Basic residues" evidence="9">
    <location>
        <begin position="496"/>
        <end position="506"/>
    </location>
</feature>
<dbReference type="InterPro" id="IPR055457">
    <property type="entry name" value="OST48_N"/>
</dbReference>
<evidence type="ECO:0000256" key="4">
    <source>
        <dbReference type="ARBA" id="ARBA00022692"/>
    </source>
</evidence>
<evidence type="ECO:0000256" key="8">
    <source>
        <dbReference type="RuleBase" id="RU361142"/>
    </source>
</evidence>
<comment type="caution">
    <text evidence="12">The sequence shown here is derived from an EMBL/GenBank/DDBJ whole genome shotgun (WGS) entry which is preliminary data.</text>
</comment>
<comment type="subcellular location">
    <subcellularLocation>
        <location evidence="8">Endoplasmic reticulum membrane</location>
        <topology evidence="8">Single-pass type I membrane protein</topology>
    </subcellularLocation>
    <subcellularLocation>
        <location evidence="1">Membrane</location>
        <topology evidence="1">Single-pass type I membrane protein</topology>
    </subcellularLocation>
</comment>
<comment type="function">
    <text evidence="8">Subunit of the oligosaccharyl transferase (OST) complex that catalyzes the initial transfer of a defined glycan (Glc(3)Man(9)GlcNAc(2) in eukaryotes) from the lipid carrier dolichol-pyrophosphate to an asparagine residue within an Asn-X-Ser/Thr consensus motif in nascent polypeptide chains, the first step in protein N-glycosylation. N-glycosylation occurs cotranslationally and the complex associates with the Sec61 complex at the channel-forming translocon complex that mediates protein translocation across the endoplasmic reticulum (ER).</text>
</comment>
<feature type="region of interest" description="Disordered" evidence="9">
    <location>
        <begin position="194"/>
        <end position="213"/>
    </location>
</feature>
<dbReference type="Pfam" id="PF03345">
    <property type="entry name" value="OST48_N"/>
    <property type="match status" value="1"/>
</dbReference>
<feature type="domain" description="OST48 N-terminal" evidence="10">
    <location>
        <begin position="6"/>
        <end position="274"/>
    </location>
</feature>
<dbReference type="InterPro" id="IPR005013">
    <property type="entry name" value="DDOST_48_kDa_subunit"/>
</dbReference>
<proteinExistence type="inferred from homology"/>
<evidence type="ECO:0000313" key="13">
    <source>
        <dbReference type="Proteomes" id="UP001150538"/>
    </source>
</evidence>
<dbReference type="InterPro" id="IPR055459">
    <property type="entry name" value="OST48_MD"/>
</dbReference>
<keyword evidence="13" id="KW-1185">Reference proteome</keyword>
<dbReference type="EMBL" id="JANBPU010000259">
    <property type="protein sequence ID" value="KAJ1913491.1"/>
    <property type="molecule type" value="Genomic_DNA"/>
</dbReference>
<comment type="similarity">
    <text evidence="3 8">Belongs to the DDOST 48 kDa subunit family.</text>
</comment>
<dbReference type="PANTHER" id="PTHR10830">
    <property type="entry name" value="DOLICHYL-DIPHOSPHOOLIGOSACCHARIDE--PROTEIN GLYCOSYLTRANSFERASE 48 KDA SUBUNIT"/>
    <property type="match status" value="1"/>
</dbReference>
<feature type="transmembrane region" description="Helical" evidence="8">
    <location>
        <begin position="422"/>
        <end position="443"/>
    </location>
</feature>
<feature type="domain" description="OST48 middle" evidence="11">
    <location>
        <begin position="296"/>
        <end position="443"/>
    </location>
</feature>
<evidence type="ECO:0000256" key="2">
    <source>
        <dbReference type="ARBA" id="ARBA00004922"/>
    </source>
</evidence>
<name>A0A9W7ZQ12_9FUNG</name>
<dbReference type="GO" id="GO:0018279">
    <property type="term" value="P:protein N-linked glycosylation via asparagine"/>
    <property type="evidence" value="ECO:0007669"/>
    <property type="project" value="UniProtKB-UniRule"/>
</dbReference>